<dbReference type="OMA" id="WLNTGYR"/>
<protein>
    <recommendedName>
        <fullName evidence="2 5">Protein-tyrosine sulfotransferase</fullName>
        <ecNumber evidence="2 5">2.8.2.20</ecNumber>
    </recommendedName>
</protein>
<keyword evidence="7" id="KW-1185">Reference proteome</keyword>
<proteinExistence type="inferred from homology"/>
<dbReference type="SUPFAM" id="SSF52540">
    <property type="entry name" value="P-loop containing nucleoside triphosphate hydrolases"/>
    <property type="match status" value="1"/>
</dbReference>
<dbReference type="PANTHER" id="PTHR12788">
    <property type="entry name" value="PROTEIN-TYROSINE SULFOTRANSFERASE 2"/>
    <property type="match status" value="1"/>
</dbReference>
<dbReference type="InterPro" id="IPR027417">
    <property type="entry name" value="P-loop_NTPase"/>
</dbReference>
<dbReference type="OrthoDB" id="6020239at2759"/>
<evidence type="ECO:0000256" key="5">
    <source>
        <dbReference type="RuleBase" id="RU365018"/>
    </source>
</evidence>
<dbReference type="Proteomes" id="UP000275408">
    <property type="component" value="Unassembled WGS sequence"/>
</dbReference>
<dbReference type="GO" id="GO:0008476">
    <property type="term" value="F:protein-tyrosine sulfotransferase activity"/>
    <property type="evidence" value="ECO:0007669"/>
    <property type="project" value="UniProtKB-EC"/>
</dbReference>
<dbReference type="Pfam" id="PF13469">
    <property type="entry name" value="Sulfotransfer_3"/>
    <property type="match status" value="1"/>
</dbReference>
<evidence type="ECO:0000256" key="3">
    <source>
        <dbReference type="ARBA" id="ARBA00022679"/>
    </source>
</evidence>
<evidence type="ECO:0000256" key="4">
    <source>
        <dbReference type="ARBA" id="ARBA00048460"/>
    </source>
</evidence>
<organism evidence="6 7">
    <name type="scientific">Pocillopora damicornis</name>
    <name type="common">Cauliflower coral</name>
    <name type="synonym">Millepora damicornis</name>
    <dbReference type="NCBI Taxonomy" id="46731"/>
    <lineage>
        <taxon>Eukaryota</taxon>
        <taxon>Metazoa</taxon>
        <taxon>Cnidaria</taxon>
        <taxon>Anthozoa</taxon>
        <taxon>Hexacorallia</taxon>
        <taxon>Scleractinia</taxon>
        <taxon>Astrocoeniina</taxon>
        <taxon>Pocilloporidae</taxon>
        <taxon>Pocillopora</taxon>
    </lineage>
</organism>
<evidence type="ECO:0000313" key="7">
    <source>
        <dbReference type="Proteomes" id="UP000275408"/>
    </source>
</evidence>
<evidence type="ECO:0000313" key="6">
    <source>
        <dbReference type="EMBL" id="RMX55199.1"/>
    </source>
</evidence>
<keyword evidence="3 5" id="KW-0808">Transferase</keyword>
<evidence type="ECO:0000256" key="2">
    <source>
        <dbReference type="ARBA" id="ARBA00013262"/>
    </source>
</evidence>
<comment type="function">
    <text evidence="5">Catalyzes the O-sulfation of tyrosine residues within acidic motifs of polypeptides, using 3'-phosphoadenylyl sulfate (PAPS) as cosubstrate.</text>
</comment>
<dbReference type="EMBL" id="RCHS01001112">
    <property type="protein sequence ID" value="RMX55199.1"/>
    <property type="molecule type" value="Genomic_DNA"/>
</dbReference>
<name>A0A3M6UNL9_POCDA</name>
<comment type="similarity">
    <text evidence="1 5">Belongs to the protein sulfotransferase family.</text>
</comment>
<dbReference type="InterPro" id="IPR026634">
    <property type="entry name" value="TPST-like"/>
</dbReference>
<dbReference type="EC" id="2.8.2.20" evidence="2 5"/>
<gene>
    <name evidence="6" type="ORF">pdam_00014063</name>
</gene>
<comment type="caution">
    <text evidence="6">The sequence shown here is derived from an EMBL/GenBank/DDBJ whole genome shotgun (WGS) entry which is preliminary data.</text>
</comment>
<reference evidence="6 7" key="1">
    <citation type="journal article" date="2018" name="Sci. Rep.">
        <title>Comparative analysis of the Pocillopora damicornis genome highlights role of immune system in coral evolution.</title>
        <authorList>
            <person name="Cunning R."/>
            <person name="Bay R.A."/>
            <person name="Gillette P."/>
            <person name="Baker A.C."/>
            <person name="Traylor-Knowles N."/>
        </authorList>
    </citation>
    <scope>NUCLEOTIDE SEQUENCE [LARGE SCALE GENOMIC DNA]</scope>
    <source>
        <strain evidence="6">RSMAS</strain>
        <tissue evidence="6">Whole animal</tissue>
    </source>
</reference>
<comment type="catalytic activity">
    <reaction evidence="4 5">
        <text>L-tyrosyl-[protein] + 3'-phosphoadenylyl sulfate = O-sulfo-L-tyrosine-[protein] + adenosine 3',5'-bisphosphate + H(+)</text>
        <dbReference type="Rhea" id="RHEA:16801"/>
        <dbReference type="Rhea" id="RHEA-COMP:10136"/>
        <dbReference type="Rhea" id="RHEA-COMP:11688"/>
        <dbReference type="ChEBI" id="CHEBI:15378"/>
        <dbReference type="ChEBI" id="CHEBI:46858"/>
        <dbReference type="ChEBI" id="CHEBI:58339"/>
        <dbReference type="ChEBI" id="CHEBI:58343"/>
        <dbReference type="ChEBI" id="CHEBI:65286"/>
        <dbReference type="EC" id="2.8.2.20"/>
    </reaction>
</comment>
<dbReference type="PANTHER" id="PTHR12788:SF8">
    <property type="entry name" value="PROTEIN-TYROSINE SULFOTRANSFERASE"/>
    <property type="match status" value="1"/>
</dbReference>
<dbReference type="GO" id="GO:0005794">
    <property type="term" value="C:Golgi apparatus"/>
    <property type="evidence" value="ECO:0007669"/>
    <property type="project" value="TreeGrafter"/>
</dbReference>
<accession>A0A3M6UNL9</accession>
<dbReference type="AlphaFoldDB" id="A0A3M6UNL9"/>
<sequence length="328" mass="38539">MNRRLWCVITVLSVVALVFVMSTNYKDLLVRKLGGRKGLRRIRQYGIRNEDKLNRELYDGVESFLMFIGYPRSGHTLVSSLLDAHPNALVANEFDVIGEWQKWTKTNRNKYYLFDQLYLNSKMEADTGYRSATVPHRFNYSVPGQWQGTFNQKILVMGAKKGGHTTRRLMKRENLKVLKEIHQVLKLPMKFLHVIRNPYDNIATMMLRDLKKRPDAGEKINDTDNLDKQIAKYMALAEKNNQLKKVLPGEVHEIHSSELIKEPKKILLGICHFLHLTCYQKYIEDCSKRIYPEASKTRHNVIWTDQQKEMVRKELQRFQSTRGYDFDD</sequence>
<evidence type="ECO:0000256" key="1">
    <source>
        <dbReference type="ARBA" id="ARBA00009988"/>
    </source>
</evidence>
<dbReference type="Gene3D" id="3.40.50.300">
    <property type="entry name" value="P-loop containing nucleotide triphosphate hydrolases"/>
    <property type="match status" value="1"/>
</dbReference>